<dbReference type="Gene3D" id="3.40.50.150">
    <property type="entry name" value="Vaccinia Virus protein VP39"/>
    <property type="match status" value="1"/>
</dbReference>
<dbReference type="GO" id="GO:0030735">
    <property type="term" value="F:carnosine N-methyltransferase activity"/>
    <property type="evidence" value="ECO:0007669"/>
    <property type="project" value="UniProtKB-EC"/>
</dbReference>
<dbReference type="Proteomes" id="UP001222932">
    <property type="component" value="Unassembled WGS sequence"/>
</dbReference>
<reference evidence="7" key="2">
    <citation type="submission" date="2023-06" db="EMBL/GenBank/DDBJ databases">
        <authorList>
            <person name="Kobayashi Y."/>
            <person name="Kayamori A."/>
            <person name="Aoki K."/>
            <person name="Shiwa Y."/>
            <person name="Fujita N."/>
            <person name="Sugita T."/>
            <person name="Iwasaki W."/>
            <person name="Tanaka N."/>
            <person name="Takashima M."/>
        </authorList>
    </citation>
    <scope>NUCLEOTIDE SEQUENCE</scope>
    <source>
        <strain evidence="7">HIS016</strain>
    </source>
</reference>
<reference evidence="7" key="1">
    <citation type="journal article" date="2023" name="BMC Genomics">
        <title>Chromosome-level genome assemblies of Cutaneotrichosporon spp. (Trichosporonales, Basidiomycota) reveal imbalanced evolution between nucleotide sequences and chromosome synteny.</title>
        <authorList>
            <person name="Kobayashi Y."/>
            <person name="Kayamori A."/>
            <person name="Aoki K."/>
            <person name="Shiwa Y."/>
            <person name="Matsutani M."/>
            <person name="Fujita N."/>
            <person name="Sugita T."/>
            <person name="Iwasaki W."/>
            <person name="Tanaka N."/>
            <person name="Takashima M."/>
        </authorList>
    </citation>
    <scope>NUCLEOTIDE SEQUENCE</scope>
    <source>
        <strain evidence="7">HIS016</strain>
    </source>
</reference>
<evidence type="ECO:0000256" key="5">
    <source>
        <dbReference type="ARBA" id="ARBA00022691"/>
    </source>
</evidence>
<dbReference type="InterPro" id="IPR029063">
    <property type="entry name" value="SAM-dependent_MTases_sf"/>
</dbReference>
<name>A0AAD3TR58_9TREE</name>
<evidence type="ECO:0000256" key="1">
    <source>
        <dbReference type="ARBA" id="ARBA00010086"/>
    </source>
</evidence>
<keyword evidence="8" id="KW-1185">Reference proteome</keyword>
<evidence type="ECO:0000256" key="3">
    <source>
        <dbReference type="ARBA" id="ARBA00022603"/>
    </source>
</evidence>
<dbReference type="PANTHER" id="PTHR12303:SF6">
    <property type="entry name" value="CARNOSINE N-METHYLTRANSFERASE"/>
    <property type="match status" value="1"/>
</dbReference>
<feature type="region of interest" description="Disordered" evidence="6">
    <location>
        <begin position="87"/>
        <end position="132"/>
    </location>
</feature>
<sequence length="419" mass="47346">MANSPEERAHWRDVLRAFDGYMQYHLDANSARQRSFLILPPDMRKAFESVGYLEKLQAVNEGIRINSDFIDHMIADPVFADMLAEPEPASDHTHQGHSHEHDGHSHSENQHGSHHSHRTGLPRVAPEERDFRQDKVRSTLRSFVRDWAAEGKPERDACYTPILEALDEHFPGERGNVKVLVPGCGLGRLAMEISALGFWSQGNEFSTYMLIASHFALNQSTRVEQHVIFPWVHGFSNHLSTKENHLRSVRVPDVVPAEILGRQGGFSLVAGDFEEVYGPTHWHDDETSGETEEDEEAGRVNQRGRWGAVVTCFFIDTARNVLNYLRIIHGLLDEGGVWINLGPLLWHFENAGPSHLGERSLELSLEELKALARMVGFKLSNERIINSTYTGVPDSMLEHVYHCAFWTATKVKPPSAITE</sequence>
<feature type="region of interest" description="Disordered" evidence="6">
    <location>
        <begin position="280"/>
        <end position="300"/>
    </location>
</feature>
<dbReference type="PANTHER" id="PTHR12303">
    <property type="entry name" value="CARNOSINE N-METHYLTRANSFERASE"/>
    <property type="match status" value="1"/>
</dbReference>
<evidence type="ECO:0000256" key="6">
    <source>
        <dbReference type="SAM" id="MobiDB-lite"/>
    </source>
</evidence>
<evidence type="ECO:0000256" key="4">
    <source>
        <dbReference type="ARBA" id="ARBA00022679"/>
    </source>
</evidence>
<evidence type="ECO:0000256" key="2">
    <source>
        <dbReference type="ARBA" id="ARBA00012003"/>
    </source>
</evidence>
<proteinExistence type="inferred from homology"/>
<keyword evidence="5" id="KW-0949">S-adenosyl-L-methionine</keyword>
<dbReference type="Pfam" id="PF07942">
    <property type="entry name" value="CARME"/>
    <property type="match status" value="1"/>
</dbReference>
<dbReference type="SUPFAM" id="SSF53335">
    <property type="entry name" value="S-adenosyl-L-methionine-dependent methyltransferases"/>
    <property type="match status" value="1"/>
</dbReference>
<evidence type="ECO:0000313" key="8">
    <source>
        <dbReference type="Proteomes" id="UP001222932"/>
    </source>
</evidence>
<dbReference type="AlphaFoldDB" id="A0AAD3TR58"/>
<accession>A0AAD3TR58</accession>
<dbReference type="InterPro" id="IPR012901">
    <property type="entry name" value="CARME"/>
</dbReference>
<organism evidence="7 8">
    <name type="scientific">Cutaneotrichosporon spelunceum</name>
    <dbReference type="NCBI Taxonomy" id="1672016"/>
    <lineage>
        <taxon>Eukaryota</taxon>
        <taxon>Fungi</taxon>
        <taxon>Dikarya</taxon>
        <taxon>Basidiomycota</taxon>
        <taxon>Agaricomycotina</taxon>
        <taxon>Tremellomycetes</taxon>
        <taxon>Trichosporonales</taxon>
        <taxon>Trichosporonaceae</taxon>
        <taxon>Cutaneotrichosporon</taxon>
    </lineage>
</organism>
<comment type="similarity">
    <text evidence="1">Belongs to the carnosine N-methyltransferase family.</text>
</comment>
<protein>
    <recommendedName>
        <fullName evidence="2">carnosine N-methyltransferase</fullName>
        <ecNumber evidence="2">2.1.1.22</ecNumber>
    </recommendedName>
</protein>
<comment type="caution">
    <text evidence="7">The sequence shown here is derived from an EMBL/GenBank/DDBJ whole genome shotgun (WGS) entry which is preliminary data.</text>
</comment>
<evidence type="ECO:0000313" key="7">
    <source>
        <dbReference type="EMBL" id="GMK54880.1"/>
    </source>
</evidence>
<gene>
    <name evidence="7" type="ORF">CspeluHIS016_0114660</name>
</gene>
<dbReference type="EC" id="2.1.1.22" evidence="2"/>
<dbReference type="EMBL" id="BTCM01000001">
    <property type="protein sequence ID" value="GMK54880.1"/>
    <property type="molecule type" value="Genomic_DNA"/>
</dbReference>
<keyword evidence="3" id="KW-0489">Methyltransferase</keyword>
<feature type="compositionally biased region" description="Basic and acidic residues" evidence="6">
    <location>
        <begin position="89"/>
        <end position="111"/>
    </location>
</feature>
<dbReference type="GO" id="GO:0032259">
    <property type="term" value="P:methylation"/>
    <property type="evidence" value="ECO:0007669"/>
    <property type="project" value="UniProtKB-KW"/>
</dbReference>
<dbReference type="SMART" id="SM01296">
    <property type="entry name" value="N2227"/>
    <property type="match status" value="1"/>
</dbReference>
<feature type="compositionally biased region" description="Acidic residues" evidence="6">
    <location>
        <begin position="287"/>
        <end position="296"/>
    </location>
</feature>
<keyword evidence="4" id="KW-0808">Transferase</keyword>